<accession>A0ABW9LWB4</accession>
<gene>
    <name evidence="2" type="ORF">ACK4CP_15340</name>
</gene>
<dbReference type="InterPro" id="IPR042070">
    <property type="entry name" value="PucR_C-HTH_sf"/>
</dbReference>
<evidence type="ECO:0000259" key="1">
    <source>
        <dbReference type="Pfam" id="PF13556"/>
    </source>
</evidence>
<comment type="caution">
    <text evidence="2">The sequence shown here is derived from an EMBL/GenBank/DDBJ whole genome shotgun (WGS) entry which is preliminary data.</text>
</comment>
<evidence type="ECO:0000313" key="3">
    <source>
        <dbReference type="Proteomes" id="UP001635817"/>
    </source>
</evidence>
<protein>
    <submittedName>
        <fullName evidence="2">Helix-turn-helix domain-containing protein</fullName>
    </submittedName>
</protein>
<name>A0ABW9LWB4_9MYCO</name>
<dbReference type="Gene3D" id="1.10.10.2840">
    <property type="entry name" value="PucR C-terminal helix-turn-helix domain"/>
    <property type="match status" value="1"/>
</dbReference>
<keyword evidence="3" id="KW-1185">Reference proteome</keyword>
<proteinExistence type="predicted"/>
<dbReference type="EMBL" id="JBKBDE010000004">
    <property type="protein sequence ID" value="MFN6551779.1"/>
    <property type="molecule type" value="Genomic_DNA"/>
</dbReference>
<dbReference type="RefSeq" id="WP_409550360.1">
    <property type="nucleotide sequence ID" value="NZ_JBKBDE010000004.1"/>
</dbReference>
<dbReference type="Pfam" id="PF13556">
    <property type="entry name" value="HTH_30"/>
    <property type="match status" value="1"/>
</dbReference>
<feature type="domain" description="PucR C-terminal helix-turn-helix" evidence="1">
    <location>
        <begin position="272"/>
        <end position="316"/>
    </location>
</feature>
<dbReference type="Proteomes" id="UP001635817">
    <property type="component" value="Unassembled WGS sequence"/>
</dbReference>
<organism evidence="2 3">
    <name type="scientific">Mycolicibacterium septicum</name>
    <dbReference type="NCBI Taxonomy" id="98668"/>
    <lineage>
        <taxon>Bacteria</taxon>
        <taxon>Bacillati</taxon>
        <taxon>Actinomycetota</taxon>
        <taxon>Actinomycetes</taxon>
        <taxon>Mycobacteriales</taxon>
        <taxon>Mycobacteriaceae</taxon>
        <taxon>Mycolicibacterium</taxon>
    </lineage>
</organism>
<sequence length="357" mass="39104">MREWIVKLSTIDGGAADALRVIEHFDTLVDEQCSALAMLRAAASLADCPVGLEDPERGLRVGVDAAGRAVNDVDHDTASRQTQRFEEITVWLDRDGPAWPLDHLVLERFARSLHAVRRAPDDSPTVAATRAACDPDTSPADRDNALYQLRLGSTVTVVATHLVDARRMPRGLVIGEHQIRLLPEPLTQNRIPLDIAAGLHTCAGVDIHREWQHAVTALRISVDLASGNPTHVRYGELGGIATVVENVDADTAEQAPDVRRMVELQSERPWVVPTLEAMLSHTSLRETARMQNLHHSTVRQRIAWLERRLGYSPLTGGGSARASITLTLWRIAMAAERTRASSLFGPPATAVCRQSAQ</sequence>
<dbReference type="InterPro" id="IPR025736">
    <property type="entry name" value="PucR_C-HTH_dom"/>
</dbReference>
<reference evidence="2 3" key="1">
    <citation type="submission" date="2024-12" db="EMBL/GenBank/DDBJ databases">
        <title>The coexistence of Mycolicibacterium septicum and Mycolicibacterium nivoides in clinical samples.</title>
        <authorList>
            <person name="Wang C."/>
            <person name="Feng Y."/>
            <person name="Zong Z."/>
        </authorList>
    </citation>
    <scope>NUCLEOTIDE SEQUENCE [LARGE SCALE GENOMIC DNA]</scope>
    <source>
        <strain evidence="2 3">120310</strain>
    </source>
</reference>
<evidence type="ECO:0000313" key="2">
    <source>
        <dbReference type="EMBL" id="MFN6551779.1"/>
    </source>
</evidence>